<accession>A0A8R1HMG0</accession>
<dbReference type="Pfam" id="PF07801">
    <property type="entry name" value="DUF1647"/>
    <property type="match status" value="1"/>
</dbReference>
<reference evidence="2" key="1">
    <citation type="submission" date="2010-08" db="EMBL/GenBank/DDBJ databases">
        <authorList>
            <consortium name="Caenorhabditis japonica Sequencing Consortium"/>
            <person name="Wilson R.K."/>
        </authorList>
    </citation>
    <scope>NUCLEOTIDE SEQUENCE [LARGE SCALE GENOMIC DNA]</scope>
    <source>
        <strain evidence="2">DF5081</strain>
    </source>
</reference>
<proteinExistence type="predicted"/>
<protein>
    <submittedName>
        <fullName evidence="1">Uncharacterized protein</fullName>
    </submittedName>
</protein>
<dbReference type="PANTHER" id="PTHR31389">
    <property type="entry name" value="LD39211P"/>
    <property type="match status" value="1"/>
</dbReference>
<dbReference type="InterPro" id="IPR012444">
    <property type="entry name" value="DUF1647"/>
</dbReference>
<sequence length="223" mass="26455">MLEKDPNVKVTKFNYKKYPSYVKNWMEYRFKALILAEAIRDHSNVWWIDAHTRWKTPKPLETFYGELAQCKKDPDCDKESSLMMFINSSHSNFAVLNTGLLDYFPTYGLDTLKKNEKGLQLSAMFVYLARTPFTLEILKCHDNYPNRLSEYRKFRHTLCALEEKCMNPPNSKLKCDVIPSWDAYAGCFRYDQSSLNILMFNAFRNHNHYFMNVGELSRTYNHY</sequence>
<dbReference type="PANTHER" id="PTHR31389:SF5">
    <property type="entry name" value="NUCLEOTID_TRANS DOMAIN-CONTAINING PROTEIN"/>
    <property type="match status" value="1"/>
</dbReference>
<evidence type="ECO:0000313" key="2">
    <source>
        <dbReference type="Proteomes" id="UP000005237"/>
    </source>
</evidence>
<reference evidence="1" key="2">
    <citation type="submission" date="2022-06" db="UniProtKB">
        <authorList>
            <consortium name="EnsemblMetazoa"/>
        </authorList>
    </citation>
    <scope>IDENTIFICATION</scope>
    <source>
        <strain evidence="1">DF5081</strain>
    </source>
</reference>
<keyword evidence="2" id="KW-1185">Reference proteome</keyword>
<organism evidence="1 2">
    <name type="scientific">Caenorhabditis japonica</name>
    <dbReference type="NCBI Taxonomy" id="281687"/>
    <lineage>
        <taxon>Eukaryota</taxon>
        <taxon>Metazoa</taxon>
        <taxon>Ecdysozoa</taxon>
        <taxon>Nematoda</taxon>
        <taxon>Chromadorea</taxon>
        <taxon>Rhabditida</taxon>
        <taxon>Rhabditina</taxon>
        <taxon>Rhabditomorpha</taxon>
        <taxon>Rhabditoidea</taxon>
        <taxon>Rhabditidae</taxon>
        <taxon>Peloderinae</taxon>
        <taxon>Caenorhabditis</taxon>
    </lineage>
</organism>
<dbReference type="AlphaFoldDB" id="A0A8R1HMG0"/>
<dbReference type="EnsemblMetazoa" id="CJA03895.1">
    <property type="protein sequence ID" value="CJA03895.1"/>
    <property type="gene ID" value="WBGene00123099"/>
</dbReference>
<dbReference type="Proteomes" id="UP000005237">
    <property type="component" value="Unassembled WGS sequence"/>
</dbReference>
<name>A0A8R1HMG0_CAEJA</name>
<evidence type="ECO:0000313" key="1">
    <source>
        <dbReference type="EnsemblMetazoa" id="CJA03895.1"/>
    </source>
</evidence>